<gene>
    <name evidence="1" type="ORF">MU0050_003492</name>
</gene>
<sequence>MGALLEDSASASGDGSPATLPRLLRVLHAEGQTIHRQQDILRHWLGDHDPSKPLRISLRANGFGRLLDELDAKQEPPN</sequence>
<keyword evidence="2" id="KW-1185">Reference proteome</keyword>
<proteinExistence type="predicted"/>
<protein>
    <recommendedName>
        <fullName evidence="3">DUF222 domain-containing protein</fullName>
    </recommendedName>
</protein>
<dbReference type="Proteomes" id="UP001190466">
    <property type="component" value="Chromosome"/>
</dbReference>
<dbReference type="RefSeq" id="WP_316510816.1">
    <property type="nucleotide sequence ID" value="NZ_OY726395.1"/>
</dbReference>
<accession>A0ABM9MH25</accession>
<organism evidence="1 2">
    <name type="scientific">[Mycobacterium] wendilense</name>
    <dbReference type="NCBI Taxonomy" id="3064284"/>
    <lineage>
        <taxon>Bacteria</taxon>
        <taxon>Bacillati</taxon>
        <taxon>Actinomycetota</taxon>
        <taxon>Actinomycetes</taxon>
        <taxon>Mycobacteriales</taxon>
        <taxon>Mycobacteriaceae</taxon>
        <taxon>Mycolicibacter</taxon>
    </lineage>
</organism>
<evidence type="ECO:0000313" key="1">
    <source>
        <dbReference type="EMBL" id="CAJ1585020.1"/>
    </source>
</evidence>
<evidence type="ECO:0008006" key="3">
    <source>
        <dbReference type="Google" id="ProtNLM"/>
    </source>
</evidence>
<name>A0ABM9MH25_9MYCO</name>
<reference evidence="1 2" key="1">
    <citation type="submission" date="2023-08" db="EMBL/GenBank/DDBJ databases">
        <authorList>
            <person name="Folkvardsen B D."/>
            <person name="Norman A."/>
        </authorList>
    </citation>
    <scope>NUCLEOTIDE SEQUENCE [LARGE SCALE GENOMIC DNA]</scope>
    <source>
        <strain evidence="1 2">Mu0050</strain>
    </source>
</reference>
<dbReference type="EMBL" id="OY726395">
    <property type="protein sequence ID" value="CAJ1585020.1"/>
    <property type="molecule type" value="Genomic_DNA"/>
</dbReference>
<evidence type="ECO:0000313" key="2">
    <source>
        <dbReference type="Proteomes" id="UP001190466"/>
    </source>
</evidence>